<dbReference type="InterPro" id="IPR023393">
    <property type="entry name" value="START-like_dom_sf"/>
</dbReference>
<dbReference type="Gene3D" id="3.30.530.20">
    <property type="match status" value="1"/>
</dbReference>
<protein>
    <submittedName>
        <fullName evidence="2">Uncharacterized protein</fullName>
    </submittedName>
</protein>
<evidence type="ECO:0000313" key="1">
    <source>
        <dbReference type="Proteomes" id="UP000887574"/>
    </source>
</evidence>
<dbReference type="AlphaFoldDB" id="A0A915DQK6"/>
<organism evidence="1 2">
    <name type="scientific">Ditylenchus dipsaci</name>
    <dbReference type="NCBI Taxonomy" id="166011"/>
    <lineage>
        <taxon>Eukaryota</taxon>
        <taxon>Metazoa</taxon>
        <taxon>Ecdysozoa</taxon>
        <taxon>Nematoda</taxon>
        <taxon>Chromadorea</taxon>
        <taxon>Rhabditida</taxon>
        <taxon>Tylenchina</taxon>
        <taxon>Tylenchomorpha</taxon>
        <taxon>Sphaerularioidea</taxon>
        <taxon>Anguinidae</taxon>
        <taxon>Anguininae</taxon>
        <taxon>Ditylenchus</taxon>
    </lineage>
</organism>
<sequence>MVDFDYALTGRDENVQNGAGSAGSDGKKVVVDPLKAVHSVQGVSAREYIDMFFNLIFKSEWDDTLVKSRS</sequence>
<reference evidence="2" key="1">
    <citation type="submission" date="2022-11" db="UniProtKB">
        <authorList>
            <consortium name="WormBaseParasite"/>
        </authorList>
    </citation>
    <scope>IDENTIFICATION</scope>
</reference>
<proteinExistence type="predicted"/>
<dbReference type="Proteomes" id="UP000887574">
    <property type="component" value="Unplaced"/>
</dbReference>
<name>A0A915DQK6_9BILA</name>
<keyword evidence="1" id="KW-1185">Reference proteome</keyword>
<evidence type="ECO:0000313" key="2">
    <source>
        <dbReference type="WBParaSite" id="jg22087"/>
    </source>
</evidence>
<dbReference type="WBParaSite" id="jg22087">
    <property type="protein sequence ID" value="jg22087"/>
    <property type="gene ID" value="jg22087"/>
</dbReference>
<accession>A0A915DQK6</accession>